<organism evidence="3 4">
    <name type="scientific">Saccoglossus kowalevskii</name>
    <name type="common">Acorn worm</name>
    <dbReference type="NCBI Taxonomy" id="10224"/>
    <lineage>
        <taxon>Eukaryota</taxon>
        <taxon>Metazoa</taxon>
        <taxon>Hemichordata</taxon>
        <taxon>Enteropneusta</taxon>
        <taxon>Harrimaniidae</taxon>
        <taxon>Saccoglossus</taxon>
    </lineage>
</organism>
<feature type="signal peptide" evidence="1">
    <location>
        <begin position="1"/>
        <end position="21"/>
    </location>
</feature>
<keyword evidence="3" id="KW-1185">Reference proteome</keyword>
<evidence type="ECO:0000256" key="1">
    <source>
        <dbReference type="SAM" id="SignalP"/>
    </source>
</evidence>
<sequence>MEKCFIALVALVVTVFQGSLATSCSNNERRCYKTRPGTCLPIETLVCYNPNDELCCCGVLYVAESNIECCNNSTYDVTTHKCCGGQLQDVNSVDECCFDYYGDTGSFYNPNTHQCCANIVVEKQKDFECCGVSTYNTKLQTCCRIGSKLKAVEGPGGSCCGNISYNPADQMCCSDPNNNTRLHTVPKQEQIHRQCCYLEEYNMDDELCCNGIVIQKDRNSREGCCGSSKYNENLQICCEDKIVSNSNGRTACCGKMSYNQQTETCCGNQIFSIPDGECCRGEAYNPRQASCCVASTKSSLSSHINHYLPSIDGTTRCCGLESYLNNEQLCCAATKLHNKAPFIQCCGEDTYNISTEICCNGTKYTKTLDFLGCCGNTPYNMNETFCCGHSQQPFSLNDGDACCQVNSSHGIIIKPYHSDQEICCDGTLESQEIDKPKKCCGSYVIDNHRTICMDNAYPIVKIHTKDNRVCPVRYGQYENAQTYNDRFQVCRDGALRNIQPEDKRCGADVYNPKNKICCHESLTIHDRFDDDKHERVCCSPNQVFTPEHEVCCHGKVTGPIEQANQHGSCCNGRDGFDTRTHICVRRTGLIAKDKYHSFLDVCGNNNFYDTRTQKCCKNGEIYGDGQTCCHRRVYTTPGTTIDSGECCGINNIGYNPNTHICCGREVFPKNGTELSCCEGQYSYRVYDENYMICCDGVLHGRKYGTNQVCQGTMAYTPNQQTICDGQIYPYPYANCCASQMYNPDKELCCEGQVYQKKNDGECCGNLVYRPSDPTQHCCNNRLNIGSQELKCCGNFLINSTMQECCMPQDDPDWAHAYPRKHGHKCCNHIYHDPDKHTCCGSHMITDHDNYMCCDMEKRWKRFGEASQCCGFQVIDSSRKSCCNGDIIIDNNYEECCDGQRIHKDEYKCCNNSRLCIKDYNQMCCNDVLYDPDVHQCRNSMLYERLTMQLCNQQPYDTSKEGCCGGKIYKLDDETMGCCNNEKQFNIHIDTCLQNQVVPKKEVKQCNGTLFWINTHLCCGMELHPKNNSQCCSNTIFDSRSQTCCDKTILNLNDSTHACCSGRVYNPKRKICCSNKLTRIKDGMTECCKRSSYNPETHICCRNRLKLKTENIGCCGDKLYNTTKYVCCNQKLNRLMSREDHKMRCCGRGIYDPTRETCCKGKDININEKCCGDDEKYNKMTGGCDSRPEKVPIDKNSCPASGPNIIPKWTTLIWGKVEKKCEEGKDLNINITFDTQSIVNLTNKTVQSETAASIKIVLPLKKSVSIVVGEFYLICSENQIKEGVLQFKSSDFIKSHVKTDENY</sequence>
<dbReference type="InterPro" id="IPR055284">
    <property type="entry name" value="Galaxin-like"/>
</dbReference>
<dbReference type="RefSeq" id="XP_006812220.1">
    <property type="nucleotide sequence ID" value="XM_006812157.1"/>
</dbReference>
<feature type="chain" id="PRO_5046017923" evidence="1">
    <location>
        <begin position="22"/>
        <end position="1302"/>
    </location>
</feature>
<feature type="domain" description="Galaxin-like repeats" evidence="2">
    <location>
        <begin position="684"/>
        <end position="806"/>
    </location>
</feature>
<dbReference type="PANTHER" id="PTHR34490">
    <property type="entry name" value="PROTEIN CBG12054-RELATED"/>
    <property type="match status" value="1"/>
</dbReference>
<dbReference type="InterPro" id="IPR056601">
    <property type="entry name" value="Galaxin_dom"/>
</dbReference>
<name>A0ABM0LWS9_SACKO</name>
<dbReference type="PANTHER" id="PTHR34490:SF3">
    <property type="entry name" value="GALAXIN-LIKE ISOFORM X2"/>
    <property type="match status" value="1"/>
</dbReference>
<feature type="domain" description="Galaxin-like repeats" evidence="2">
    <location>
        <begin position="1005"/>
        <end position="1128"/>
    </location>
</feature>
<feature type="domain" description="Galaxin-like repeats" evidence="2">
    <location>
        <begin position="821"/>
        <end position="937"/>
    </location>
</feature>
<keyword evidence="1" id="KW-0732">Signal</keyword>
<evidence type="ECO:0000259" key="2">
    <source>
        <dbReference type="Pfam" id="PF24748"/>
    </source>
</evidence>
<evidence type="ECO:0000313" key="4">
    <source>
        <dbReference type="RefSeq" id="XP_006812220.1"/>
    </source>
</evidence>
<dbReference type="PROSITE" id="PS51257">
    <property type="entry name" value="PROKAR_LIPOPROTEIN"/>
    <property type="match status" value="1"/>
</dbReference>
<proteinExistence type="predicted"/>
<gene>
    <name evidence="4" type="primary">LOC102809577</name>
</gene>
<feature type="domain" description="Galaxin-like repeats" evidence="2">
    <location>
        <begin position="314"/>
        <end position="406"/>
    </location>
</feature>
<feature type="domain" description="Galaxin-like repeats" evidence="2">
    <location>
        <begin position="480"/>
        <end position="617"/>
    </location>
</feature>
<dbReference type="Proteomes" id="UP000694865">
    <property type="component" value="Unplaced"/>
</dbReference>
<dbReference type="GeneID" id="102809577"/>
<reference evidence="4" key="1">
    <citation type="submission" date="2025-08" db="UniProtKB">
        <authorList>
            <consortium name="RefSeq"/>
        </authorList>
    </citation>
    <scope>IDENTIFICATION</scope>
    <source>
        <tissue evidence="4">Testes</tissue>
    </source>
</reference>
<feature type="domain" description="Galaxin-like repeats" evidence="2">
    <location>
        <begin position="158"/>
        <end position="292"/>
    </location>
</feature>
<evidence type="ECO:0000313" key="3">
    <source>
        <dbReference type="Proteomes" id="UP000694865"/>
    </source>
</evidence>
<accession>A0ABM0LWS9</accession>
<dbReference type="Pfam" id="PF24748">
    <property type="entry name" value="Galaxin_repeat"/>
    <property type="match status" value="6"/>
</dbReference>
<protein>
    <submittedName>
        <fullName evidence="4">Uncharacterized protein LOC102809577</fullName>
    </submittedName>
</protein>